<protein>
    <submittedName>
        <fullName evidence="1">Uncharacterized protein</fullName>
    </submittedName>
</protein>
<dbReference type="OrthoDB" id="2647637at2"/>
<dbReference type="AlphaFoldDB" id="A0A9X5GRB2"/>
<comment type="caution">
    <text evidence="1">The sequence shown here is derived from an EMBL/GenBank/DDBJ whole genome shotgun (WGS) entry which is preliminary data.</text>
</comment>
<accession>A0A9X5GRB2</accession>
<name>A0A9X5GRB2_9FIRM</name>
<organism evidence="1 2">
    <name type="scientific">Parablautia muri</name>
    <dbReference type="NCBI Taxonomy" id="2320879"/>
    <lineage>
        <taxon>Bacteria</taxon>
        <taxon>Bacillati</taxon>
        <taxon>Bacillota</taxon>
        <taxon>Clostridia</taxon>
        <taxon>Lachnospirales</taxon>
        <taxon>Lachnospiraceae</taxon>
        <taxon>Parablautia</taxon>
    </lineage>
</organism>
<dbReference type="RefSeq" id="WP_160559067.1">
    <property type="nucleotide sequence ID" value="NZ_QZDT01000005.1"/>
</dbReference>
<proteinExistence type="predicted"/>
<dbReference type="Proteomes" id="UP001154420">
    <property type="component" value="Unassembled WGS sequence"/>
</dbReference>
<keyword evidence="2" id="KW-1185">Reference proteome</keyword>
<gene>
    <name evidence="1" type="ORF">D5281_05160</name>
</gene>
<sequence>MENGMFGFPLERCNLKRQQLMKYTGKYKEMAEQFRKDGCDEYMIEKFIRQEMEADEFRKGEGITDMETLRIWKAYPDEAKEMWLHNAFCVNCGKASFKLGYNLRQDKFGVVIEGFCNKCGERIARCCD</sequence>
<evidence type="ECO:0000313" key="2">
    <source>
        <dbReference type="Proteomes" id="UP001154420"/>
    </source>
</evidence>
<evidence type="ECO:0000313" key="1">
    <source>
        <dbReference type="EMBL" id="NBJ91991.1"/>
    </source>
</evidence>
<dbReference type="EMBL" id="QZDT01000005">
    <property type="protein sequence ID" value="NBJ91991.1"/>
    <property type="molecule type" value="Genomic_DNA"/>
</dbReference>
<reference evidence="1" key="1">
    <citation type="submission" date="2018-09" db="EMBL/GenBank/DDBJ databases">
        <title>Murine metabolic-syndrome-specific gut microbial biobank.</title>
        <authorList>
            <person name="Liu C."/>
        </authorList>
    </citation>
    <scope>NUCLEOTIDE SEQUENCE</scope>
    <source>
        <strain evidence="1">D42-62</strain>
    </source>
</reference>